<evidence type="ECO:0000313" key="1">
    <source>
        <dbReference type="EMBL" id="CAJ2653173.1"/>
    </source>
</evidence>
<comment type="caution">
    <text evidence="1">The sequence shown here is derived from an EMBL/GenBank/DDBJ whole genome shotgun (WGS) entry which is preliminary data.</text>
</comment>
<evidence type="ECO:0000313" key="2">
    <source>
        <dbReference type="Proteomes" id="UP001177021"/>
    </source>
</evidence>
<organism evidence="1 2">
    <name type="scientific">Trifolium pratense</name>
    <name type="common">Red clover</name>
    <dbReference type="NCBI Taxonomy" id="57577"/>
    <lineage>
        <taxon>Eukaryota</taxon>
        <taxon>Viridiplantae</taxon>
        <taxon>Streptophyta</taxon>
        <taxon>Embryophyta</taxon>
        <taxon>Tracheophyta</taxon>
        <taxon>Spermatophyta</taxon>
        <taxon>Magnoliopsida</taxon>
        <taxon>eudicotyledons</taxon>
        <taxon>Gunneridae</taxon>
        <taxon>Pentapetalae</taxon>
        <taxon>rosids</taxon>
        <taxon>fabids</taxon>
        <taxon>Fabales</taxon>
        <taxon>Fabaceae</taxon>
        <taxon>Papilionoideae</taxon>
        <taxon>50 kb inversion clade</taxon>
        <taxon>NPAAA clade</taxon>
        <taxon>Hologalegina</taxon>
        <taxon>IRL clade</taxon>
        <taxon>Trifolieae</taxon>
        <taxon>Trifolium</taxon>
    </lineage>
</organism>
<protein>
    <submittedName>
        <fullName evidence="1">Uncharacterized protein</fullName>
    </submittedName>
</protein>
<dbReference type="EMBL" id="CASHSV030000206">
    <property type="protein sequence ID" value="CAJ2653173.1"/>
    <property type="molecule type" value="Genomic_DNA"/>
</dbReference>
<gene>
    <name evidence="1" type="ORF">MILVUS5_LOCUS20560</name>
</gene>
<name>A0ACB0KA00_TRIPR</name>
<accession>A0ACB0KA00</accession>
<dbReference type="Proteomes" id="UP001177021">
    <property type="component" value="Unassembled WGS sequence"/>
</dbReference>
<keyword evidence="2" id="KW-1185">Reference proteome</keyword>
<sequence>MAIGFMEVHLVKAKGLNGTCFFGGMEDPYVLIQYQGQEKRSNIAKGRGRNHVWDEKFIFKVENHGSSDKNKLIFKIMDKDTFSDDDFIGQTIIYVKDLLVEGEQNGVSKLPPLKYRVIRANQSYRGEIDVAITFTPKVEEELIEEDIGGWKESNYHIS</sequence>
<proteinExistence type="predicted"/>
<reference evidence="1" key="1">
    <citation type="submission" date="2023-10" db="EMBL/GenBank/DDBJ databases">
        <authorList>
            <person name="Rodriguez Cubillos JULIANA M."/>
            <person name="De Vega J."/>
        </authorList>
    </citation>
    <scope>NUCLEOTIDE SEQUENCE</scope>
</reference>